<comment type="caution">
    <text evidence="3">The sequence shown here is derived from an EMBL/GenBank/DDBJ whole genome shotgun (WGS) entry which is preliminary data.</text>
</comment>
<dbReference type="Gene3D" id="3.20.20.380">
    <property type="entry name" value="Copper homeostasis (CutC) domain"/>
    <property type="match status" value="1"/>
</dbReference>
<sequence length="251" mass="27709">MQKKMIVEVCVYSIESAIAAQEGGADRIELCDNIYDGGTTPSVGTMEIARKHLSIDFYAIIRPRGGDFLYTDAEFEVMKKDVLSAKRLGLDGVVFGILTKDGKIDKERCRELVDLAGPLGKTFHRAFDLTQDPKKALEDIIDLGMDRILTSGQKALAIDGACLIKELNEVAANRIKIMAGSGVSSENIEELSAQTGVNEFHMSARSPRRSNMEYQRRGIPIGHPSLDEYVIEMADPEKVLSAKRMTEALIR</sequence>
<dbReference type="Pfam" id="PF03932">
    <property type="entry name" value="CutC"/>
    <property type="match status" value="1"/>
</dbReference>
<evidence type="ECO:0000313" key="3">
    <source>
        <dbReference type="EMBL" id="MDN5200426.1"/>
    </source>
</evidence>
<name>A0ABT8KI85_9BACT</name>
<dbReference type="RefSeq" id="WP_346750451.1">
    <property type="nucleotide sequence ID" value="NZ_JAUJEA010000001.1"/>
</dbReference>
<dbReference type="SUPFAM" id="SSF110395">
    <property type="entry name" value="CutC-like"/>
    <property type="match status" value="1"/>
</dbReference>
<comment type="caution">
    <text evidence="2">Once thought to be involved in copper homeostasis, experiments in E.coli have shown this is not the case.</text>
</comment>
<protein>
    <recommendedName>
        <fullName evidence="2">PF03932 family protein CutC</fullName>
    </recommendedName>
</protein>
<keyword evidence="4" id="KW-1185">Reference proteome</keyword>
<evidence type="ECO:0000256" key="2">
    <source>
        <dbReference type="HAMAP-Rule" id="MF_00795"/>
    </source>
</evidence>
<evidence type="ECO:0000256" key="1">
    <source>
        <dbReference type="ARBA" id="ARBA00007768"/>
    </source>
</evidence>
<proteinExistence type="inferred from homology"/>
<comment type="similarity">
    <text evidence="1 2">Belongs to the CutC family.</text>
</comment>
<dbReference type="InterPro" id="IPR005627">
    <property type="entry name" value="CutC-like"/>
</dbReference>
<dbReference type="Proteomes" id="UP001172082">
    <property type="component" value="Unassembled WGS sequence"/>
</dbReference>
<dbReference type="EMBL" id="JAUJEA010000001">
    <property type="protein sequence ID" value="MDN5200426.1"/>
    <property type="molecule type" value="Genomic_DNA"/>
</dbReference>
<dbReference type="InterPro" id="IPR036822">
    <property type="entry name" value="CutC-like_dom_sf"/>
</dbReference>
<reference evidence="3" key="1">
    <citation type="submission" date="2023-06" db="EMBL/GenBank/DDBJ databases">
        <title>Genomic of Parafulvivirga corallium.</title>
        <authorList>
            <person name="Wang G."/>
        </authorList>
    </citation>
    <scope>NUCLEOTIDE SEQUENCE</scope>
    <source>
        <strain evidence="3">BMA10</strain>
    </source>
</reference>
<keyword evidence="2" id="KW-0963">Cytoplasm</keyword>
<dbReference type="PANTHER" id="PTHR12598:SF0">
    <property type="entry name" value="COPPER HOMEOSTASIS PROTEIN CUTC HOMOLOG"/>
    <property type="match status" value="1"/>
</dbReference>
<dbReference type="HAMAP" id="MF_00795">
    <property type="entry name" value="CutC"/>
    <property type="match status" value="1"/>
</dbReference>
<organism evidence="3 4">
    <name type="scientific">Splendidivirga corallicola</name>
    <dbReference type="NCBI Taxonomy" id="3051826"/>
    <lineage>
        <taxon>Bacteria</taxon>
        <taxon>Pseudomonadati</taxon>
        <taxon>Bacteroidota</taxon>
        <taxon>Cytophagia</taxon>
        <taxon>Cytophagales</taxon>
        <taxon>Splendidivirgaceae</taxon>
        <taxon>Splendidivirga</taxon>
    </lineage>
</organism>
<comment type="subcellular location">
    <subcellularLocation>
        <location evidence="2">Cytoplasm</location>
    </subcellularLocation>
</comment>
<accession>A0ABT8KI85</accession>
<gene>
    <name evidence="2" type="primary">cutC</name>
    <name evidence="3" type="ORF">QQ008_03615</name>
</gene>
<dbReference type="PANTHER" id="PTHR12598">
    <property type="entry name" value="COPPER HOMEOSTASIS PROTEIN CUTC"/>
    <property type="match status" value="1"/>
</dbReference>
<evidence type="ECO:0000313" key="4">
    <source>
        <dbReference type="Proteomes" id="UP001172082"/>
    </source>
</evidence>